<dbReference type="KEGG" id="adp:NCTC12871_00868"/>
<protein>
    <submittedName>
        <fullName evidence="4">Integrase</fullName>
    </submittedName>
</protein>
<dbReference type="CDD" id="cd00397">
    <property type="entry name" value="DNA_BRE_C"/>
    <property type="match status" value="1"/>
</dbReference>
<name>A0A448TU24_9PAST</name>
<dbReference type="GO" id="GO:0015074">
    <property type="term" value="P:DNA integration"/>
    <property type="evidence" value="ECO:0007669"/>
    <property type="project" value="UniProtKB-KW"/>
</dbReference>
<dbReference type="PANTHER" id="PTHR30349">
    <property type="entry name" value="PHAGE INTEGRASE-RELATED"/>
    <property type="match status" value="1"/>
</dbReference>
<dbReference type="InterPro" id="IPR011010">
    <property type="entry name" value="DNA_brk_join_enz"/>
</dbReference>
<dbReference type="EMBL" id="LR134510">
    <property type="protein sequence ID" value="VEJ09415.1"/>
    <property type="molecule type" value="Genomic_DNA"/>
</dbReference>
<evidence type="ECO:0000259" key="3">
    <source>
        <dbReference type="PROSITE" id="PS51898"/>
    </source>
</evidence>
<dbReference type="PANTHER" id="PTHR30349:SF64">
    <property type="entry name" value="PROPHAGE INTEGRASE INTD-RELATED"/>
    <property type="match status" value="1"/>
</dbReference>
<reference evidence="4 5" key="1">
    <citation type="submission" date="2018-12" db="EMBL/GenBank/DDBJ databases">
        <authorList>
            <consortium name="Pathogen Informatics"/>
        </authorList>
    </citation>
    <scope>NUCLEOTIDE SEQUENCE [LARGE SCALE GENOMIC DNA]</scope>
    <source>
        <strain evidence="4 5">NCTC12871</strain>
    </source>
</reference>
<dbReference type="PROSITE" id="PS51898">
    <property type="entry name" value="TYR_RECOMBINASE"/>
    <property type="match status" value="1"/>
</dbReference>
<dbReference type="InterPro" id="IPR002104">
    <property type="entry name" value="Integrase_catalytic"/>
</dbReference>
<dbReference type="InterPro" id="IPR013762">
    <property type="entry name" value="Integrase-like_cat_sf"/>
</dbReference>
<dbReference type="Pfam" id="PF00589">
    <property type="entry name" value="Phage_integrase"/>
    <property type="match status" value="1"/>
</dbReference>
<accession>A0A448TU24</accession>
<sequence>MKSSDIIEWRRVILLRLKPVSWNNYVRHLKAIYAFGIDQALLPKPNPFKYCSLRIGKPQKKIFNPEQIKQINDIFQQEHVPDWCSPLWFYEAVIKTLFYTAIRRRQLLNLTIENVDLNRGIFSLPASINKNDCYHELPISKALRPALEKLLLEHELRGSLPKEQLFNRNKFTLATYRQGKEMTSAQLTYFFEKLSALAGFRITPHRFRHTVATNLMKNPKNLYVVKQLLGHSSVNVTLEYIHDDPETLRNIVDNI</sequence>
<feature type="domain" description="Tyr recombinase" evidence="3">
    <location>
        <begin position="58"/>
        <end position="253"/>
    </location>
</feature>
<dbReference type="Proteomes" id="UP000279799">
    <property type="component" value="Chromosome"/>
</dbReference>
<evidence type="ECO:0000313" key="4">
    <source>
        <dbReference type="EMBL" id="VEJ09415.1"/>
    </source>
</evidence>
<organism evidence="4 5">
    <name type="scientific">Actinobacillus delphinicola</name>
    <dbReference type="NCBI Taxonomy" id="51161"/>
    <lineage>
        <taxon>Bacteria</taxon>
        <taxon>Pseudomonadati</taxon>
        <taxon>Pseudomonadota</taxon>
        <taxon>Gammaproteobacteria</taxon>
        <taxon>Pasteurellales</taxon>
        <taxon>Pasteurellaceae</taxon>
        <taxon>Actinobacillus</taxon>
    </lineage>
</organism>
<dbReference type="GO" id="GO:0003677">
    <property type="term" value="F:DNA binding"/>
    <property type="evidence" value="ECO:0007669"/>
    <property type="project" value="InterPro"/>
</dbReference>
<dbReference type="GO" id="GO:0006310">
    <property type="term" value="P:DNA recombination"/>
    <property type="evidence" value="ECO:0007669"/>
    <property type="project" value="UniProtKB-KW"/>
</dbReference>
<proteinExistence type="predicted"/>
<dbReference type="AlphaFoldDB" id="A0A448TU24"/>
<evidence type="ECO:0000256" key="2">
    <source>
        <dbReference type="ARBA" id="ARBA00023172"/>
    </source>
</evidence>
<keyword evidence="1" id="KW-0229">DNA integration</keyword>
<dbReference type="InterPro" id="IPR050090">
    <property type="entry name" value="Tyrosine_recombinase_XerCD"/>
</dbReference>
<evidence type="ECO:0000313" key="5">
    <source>
        <dbReference type="Proteomes" id="UP000279799"/>
    </source>
</evidence>
<evidence type="ECO:0000256" key="1">
    <source>
        <dbReference type="ARBA" id="ARBA00022908"/>
    </source>
</evidence>
<keyword evidence="5" id="KW-1185">Reference proteome</keyword>
<gene>
    <name evidence="4" type="primary">xerC_2</name>
    <name evidence="4" type="ORF">NCTC12871_00868</name>
</gene>
<dbReference type="SUPFAM" id="SSF56349">
    <property type="entry name" value="DNA breaking-rejoining enzymes"/>
    <property type="match status" value="1"/>
</dbReference>
<keyword evidence="2" id="KW-0233">DNA recombination</keyword>
<dbReference type="Gene3D" id="1.10.443.10">
    <property type="entry name" value="Intergrase catalytic core"/>
    <property type="match status" value="1"/>
</dbReference>